<evidence type="ECO:0000256" key="3">
    <source>
        <dbReference type="ARBA" id="ARBA00022448"/>
    </source>
</evidence>
<dbReference type="PROSITE" id="PS00217">
    <property type="entry name" value="SUGAR_TRANSPORT_2"/>
    <property type="match status" value="1"/>
</dbReference>
<evidence type="ECO:0000256" key="8">
    <source>
        <dbReference type="SAM" id="Phobius"/>
    </source>
</evidence>
<dbReference type="GO" id="GO:0016020">
    <property type="term" value="C:membrane"/>
    <property type="evidence" value="ECO:0007669"/>
    <property type="project" value="UniProtKB-SubCell"/>
</dbReference>
<evidence type="ECO:0000256" key="7">
    <source>
        <dbReference type="ARBA" id="ARBA00023136"/>
    </source>
</evidence>
<sequence>MTTLGGMIGGLVNGSLADLVGRKATIWFSQILSAAGWFAIAFGKNAWSSDVGRLLLGFAVGILPYVVPLYIAQMSPKSIRGRFTSLNQAMLLAGASWLSLANCCVPSLLHILGLSFIPESPRWLAKISKHNELEAVLQSLMGKNADISDEAAEIIVTFNPIFFNTTFSDKETLGEAVFVSVLNLKFSEGIISMAIVQLPAVALNVLVSDKLGRQPLLMLTPVLVYIGIQIFPINIKGDSVEQDFFLDNYVQFNFMMEWSSSETFFILSVLCGSTVLFVAKIACTGDKRENFKRNTSINRSYSSIVRKHVYEAVLVLLMQQTRVIVQTQKEKNRTCITSFFLLLSTQI</sequence>
<evidence type="ECO:0000313" key="10">
    <source>
        <dbReference type="Proteomes" id="UP000237105"/>
    </source>
</evidence>
<gene>
    <name evidence="9" type="ORF">PanWU01x14_124690</name>
</gene>
<dbReference type="InterPro" id="IPR036259">
    <property type="entry name" value="MFS_trans_sf"/>
</dbReference>
<keyword evidence="4 9" id="KW-0762">Sugar transport</keyword>
<dbReference type="Proteomes" id="UP000237105">
    <property type="component" value="Unassembled WGS sequence"/>
</dbReference>
<keyword evidence="7 8" id="KW-0472">Membrane</keyword>
<evidence type="ECO:0000256" key="6">
    <source>
        <dbReference type="ARBA" id="ARBA00022989"/>
    </source>
</evidence>
<dbReference type="OrthoDB" id="4142200at2759"/>
<proteinExistence type="inferred from homology"/>
<keyword evidence="3" id="KW-0813">Transport</keyword>
<organism evidence="9 10">
    <name type="scientific">Parasponia andersonii</name>
    <name type="common">Sponia andersonii</name>
    <dbReference type="NCBI Taxonomy" id="3476"/>
    <lineage>
        <taxon>Eukaryota</taxon>
        <taxon>Viridiplantae</taxon>
        <taxon>Streptophyta</taxon>
        <taxon>Embryophyta</taxon>
        <taxon>Tracheophyta</taxon>
        <taxon>Spermatophyta</taxon>
        <taxon>Magnoliopsida</taxon>
        <taxon>eudicotyledons</taxon>
        <taxon>Gunneridae</taxon>
        <taxon>Pentapetalae</taxon>
        <taxon>rosids</taxon>
        <taxon>fabids</taxon>
        <taxon>Rosales</taxon>
        <taxon>Cannabaceae</taxon>
        <taxon>Parasponia</taxon>
    </lineage>
</organism>
<comment type="similarity">
    <text evidence="2">Belongs to the major facilitator superfamily. Sugar transporter (TC 2.A.1.1) family.</text>
</comment>
<evidence type="ECO:0000256" key="1">
    <source>
        <dbReference type="ARBA" id="ARBA00004141"/>
    </source>
</evidence>
<feature type="transmembrane region" description="Helical" evidence="8">
    <location>
        <begin position="216"/>
        <end position="235"/>
    </location>
</feature>
<feature type="transmembrane region" description="Helical" evidence="8">
    <location>
        <begin position="189"/>
        <end position="207"/>
    </location>
</feature>
<dbReference type="AlphaFoldDB" id="A0A2P5CTM9"/>
<dbReference type="STRING" id="3476.A0A2P5CTM9"/>
<name>A0A2P5CTM9_PARAD</name>
<dbReference type="PANTHER" id="PTHR48021:SF25">
    <property type="entry name" value="SUGAR TRANSPORTER ERD6-LIKE 5"/>
    <property type="match status" value="1"/>
</dbReference>
<comment type="caution">
    <text evidence="9">The sequence shown here is derived from an EMBL/GenBank/DDBJ whole genome shotgun (WGS) entry which is preliminary data.</text>
</comment>
<dbReference type="EMBL" id="JXTB01000096">
    <property type="protein sequence ID" value="PON64400.1"/>
    <property type="molecule type" value="Genomic_DNA"/>
</dbReference>
<feature type="transmembrane region" description="Helical" evidence="8">
    <location>
        <begin position="24"/>
        <end position="42"/>
    </location>
</feature>
<feature type="transmembrane region" description="Helical" evidence="8">
    <location>
        <begin position="264"/>
        <end position="283"/>
    </location>
</feature>
<accession>A0A2P5CTM9</accession>
<keyword evidence="5 8" id="KW-0812">Transmembrane</keyword>
<dbReference type="InterPro" id="IPR050549">
    <property type="entry name" value="MFS_Trehalose_Transporter"/>
</dbReference>
<comment type="subcellular location">
    <subcellularLocation>
        <location evidence="1">Membrane</location>
        <topology evidence="1">Multi-pass membrane protein</topology>
    </subcellularLocation>
</comment>
<reference evidence="10" key="1">
    <citation type="submission" date="2016-06" db="EMBL/GenBank/DDBJ databases">
        <title>Parallel loss of symbiosis genes in relatives of nitrogen-fixing non-legume Parasponia.</title>
        <authorList>
            <person name="Van Velzen R."/>
            <person name="Holmer R."/>
            <person name="Bu F."/>
            <person name="Rutten L."/>
            <person name="Van Zeijl A."/>
            <person name="Liu W."/>
            <person name="Santuari L."/>
            <person name="Cao Q."/>
            <person name="Sharma T."/>
            <person name="Shen D."/>
            <person name="Roswanjaya Y."/>
            <person name="Wardhani T."/>
            <person name="Kalhor M.S."/>
            <person name="Jansen J."/>
            <person name="Van den Hoogen J."/>
            <person name="Gungor B."/>
            <person name="Hartog M."/>
            <person name="Hontelez J."/>
            <person name="Verver J."/>
            <person name="Yang W.-C."/>
            <person name="Schijlen E."/>
            <person name="Repin R."/>
            <person name="Schilthuizen M."/>
            <person name="Schranz E."/>
            <person name="Heidstra R."/>
            <person name="Miyata K."/>
            <person name="Fedorova E."/>
            <person name="Kohlen W."/>
            <person name="Bisseling T."/>
            <person name="Smit S."/>
            <person name="Geurts R."/>
        </authorList>
    </citation>
    <scope>NUCLEOTIDE SEQUENCE [LARGE SCALE GENOMIC DNA]</scope>
    <source>
        <strain evidence="10">cv. WU1-14</strain>
    </source>
</reference>
<feature type="transmembrane region" description="Helical" evidence="8">
    <location>
        <begin position="54"/>
        <end position="71"/>
    </location>
</feature>
<evidence type="ECO:0000256" key="2">
    <source>
        <dbReference type="ARBA" id="ARBA00010992"/>
    </source>
</evidence>
<dbReference type="Gene3D" id="1.20.1250.20">
    <property type="entry name" value="MFS general substrate transporter like domains"/>
    <property type="match status" value="1"/>
</dbReference>
<dbReference type="PANTHER" id="PTHR48021">
    <property type="match status" value="1"/>
</dbReference>
<feature type="transmembrane region" description="Helical" evidence="8">
    <location>
        <begin position="91"/>
        <end position="117"/>
    </location>
</feature>
<dbReference type="SUPFAM" id="SSF103473">
    <property type="entry name" value="MFS general substrate transporter"/>
    <property type="match status" value="1"/>
</dbReference>
<dbReference type="InterPro" id="IPR005828">
    <property type="entry name" value="MFS_sugar_transport-like"/>
</dbReference>
<evidence type="ECO:0000256" key="5">
    <source>
        <dbReference type="ARBA" id="ARBA00022692"/>
    </source>
</evidence>
<evidence type="ECO:0000256" key="4">
    <source>
        <dbReference type="ARBA" id="ARBA00022597"/>
    </source>
</evidence>
<keyword evidence="6 8" id="KW-1133">Transmembrane helix</keyword>
<dbReference type="InterPro" id="IPR005829">
    <property type="entry name" value="Sugar_transporter_CS"/>
</dbReference>
<dbReference type="GO" id="GO:0022857">
    <property type="term" value="F:transmembrane transporter activity"/>
    <property type="evidence" value="ECO:0007669"/>
    <property type="project" value="InterPro"/>
</dbReference>
<evidence type="ECO:0000313" key="9">
    <source>
        <dbReference type="EMBL" id="PON64400.1"/>
    </source>
</evidence>
<protein>
    <submittedName>
        <fullName evidence="9">Major facilitator, sugar transporter-like</fullName>
    </submittedName>
</protein>
<keyword evidence="10" id="KW-1185">Reference proteome</keyword>
<dbReference type="Pfam" id="PF00083">
    <property type="entry name" value="Sugar_tr"/>
    <property type="match status" value="1"/>
</dbReference>